<reference evidence="2" key="1">
    <citation type="journal article" date="2023" name="G3 (Bethesda)">
        <title>Genome assembly and association tests identify interacting loci associated with vigor, precocity, and sex in interspecific pistachio rootstocks.</title>
        <authorList>
            <person name="Palmer W."/>
            <person name="Jacygrad E."/>
            <person name="Sagayaradj S."/>
            <person name="Cavanaugh K."/>
            <person name="Han R."/>
            <person name="Bertier L."/>
            <person name="Beede B."/>
            <person name="Kafkas S."/>
            <person name="Golino D."/>
            <person name="Preece J."/>
            <person name="Michelmore R."/>
        </authorList>
    </citation>
    <scope>NUCLEOTIDE SEQUENCE [LARGE SCALE GENOMIC DNA]</scope>
</reference>
<sequence length="175" mass="20126">MQGLKSLRTLYLRSSSVISLPDTIKYLTKLEMLLVWSCPKINLKMELQGEVRELRLSLKKFIIVDLESLVDLPQLLLQASANTLIYMRIEGCGNLEALPEWLQNFTALEKLEITRCFRLSSLPEGIERLTSLKELKITDCPALIESCRNDESKIAHIPVVHRYLKNASFLQSHLW</sequence>
<organism evidence="1 2">
    <name type="scientific">Pistacia integerrima</name>
    <dbReference type="NCBI Taxonomy" id="434235"/>
    <lineage>
        <taxon>Eukaryota</taxon>
        <taxon>Viridiplantae</taxon>
        <taxon>Streptophyta</taxon>
        <taxon>Embryophyta</taxon>
        <taxon>Tracheophyta</taxon>
        <taxon>Spermatophyta</taxon>
        <taxon>Magnoliopsida</taxon>
        <taxon>eudicotyledons</taxon>
        <taxon>Gunneridae</taxon>
        <taxon>Pentapetalae</taxon>
        <taxon>rosids</taxon>
        <taxon>malvids</taxon>
        <taxon>Sapindales</taxon>
        <taxon>Anacardiaceae</taxon>
        <taxon>Pistacia</taxon>
    </lineage>
</organism>
<protein>
    <submittedName>
        <fullName evidence="1">Uncharacterized protein</fullName>
    </submittedName>
</protein>
<dbReference type="EMBL" id="CM047737">
    <property type="protein sequence ID" value="KAJ0047788.1"/>
    <property type="molecule type" value="Genomic_DNA"/>
</dbReference>
<proteinExistence type="predicted"/>
<evidence type="ECO:0000313" key="2">
    <source>
        <dbReference type="Proteomes" id="UP001163603"/>
    </source>
</evidence>
<accession>A0ACC0Z9E6</accession>
<gene>
    <name evidence="1" type="ORF">Pint_16984</name>
</gene>
<name>A0ACC0Z9E6_9ROSI</name>
<dbReference type="Proteomes" id="UP001163603">
    <property type="component" value="Chromosome 2"/>
</dbReference>
<comment type="caution">
    <text evidence="1">The sequence shown here is derived from an EMBL/GenBank/DDBJ whole genome shotgun (WGS) entry which is preliminary data.</text>
</comment>
<keyword evidence="2" id="KW-1185">Reference proteome</keyword>
<evidence type="ECO:0000313" key="1">
    <source>
        <dbReference type="EMBL" id="KAJ0047788.1"/>
    </source>
</evidence>